<dbReference type="EMBL" id="PNRE01000025">
    <property type="protein sequence ID" value="PMR70737.1"/>
    <property type="molecule type" value="Genomic_DNA"/>
</dbReference>
<evidence type="ECO:0000313" key="2">
    <source>
        <dbReference type="Proteomes" id="UP000235346"/>
    </source>
</evidence>
<sequence>MDHDTRRYRRRLQRQGRRKAALACHCLPLALGLGLTGCVQGGGLSPMGESLVAPWRTGDAAERAEALPYASLVATSEGNEALMVMAHRSGDNGRDTYWQAGDRATLHLRDGLPMTSAGFDAALLGQWRDATGDAGRYRLHAHWRDGDGTEHLATANASLECDAPRPLALPLTTLALERCTERLSWQNGGRTVNRLWRDPVSRRIWAGDVTAWPGGQRLRWQVARPWWTDAEDAATSHAGSGETPE</sequence>
<accession>A0A2N7TRC6</accession>
<dbReference type="OrthoDB" id="6156230at2"/>
<organism evidence="1 2">
    <name type="scientific">Halomonas heilongjiangensis</name>
    <dbReference type="NCBI Taxonomy" id="1387883"/>
    <lineage>
        <taxon>Bacteria</taxon>
        <taxon>Pseudomonadati</taxon>
        <taxon>Pseudomonadota</taxon>
        <taxon>Gammaproteobacteria</taxon>
        <taxon>Oceanospirillales</taxon>
        <taxon>Halomonadaceae</taxon>
        <taxon>Halomonas</taxon>
    </lineage>
</organism>
<proteinExistence type="predicted"/>
<evidence type="ECO:0008006" key="3">
    <source>
        <dbReference type="Google" id="ProtNLM"/>
    </source>
</evidence>
<dbReference type="Pfam" id="PF11102">
    <property type="entry name" value="YjbF"/>
    <property type="match status" value="1"/>
</dbReference>
<dbReference type="RefSeq" id="WP_102626901.1">
    <property type="nucleotide sequence ID" value="NZ_PDOH01000007.1"/>
</dbReference>
<dbReference type="Gene3D" id="2.40.360.10">
    <property type="entry name" value="YmcC-like"/>
    <property type="match status" value="1"/>
</dbReference>
<keyword evidence="2" id="KW-1185">Reference proteome</keyword>
<reference evidence="1 2" key="1">
    <citation type="submission" date="2018-01" db="EMBL/GenBank/DDBJ databases">
        <title>Halomonas endophytica sp. nov., isolated from storage liquid in the stems of Populus euphratica.</title>
        <authorList>
            <person name="Chen C."/>
        </authorList>
    </citation>
    <scope>NUCLEOTIDE SEQUENCE [LARGE SCALE GENOMIC DNA]</scope>
    <source>
        <strain evidence="1 2">DSM 26881</strain>
    </source>
</reference>
<protein>
    <recommendedName>
        <fullName evidence="3">YjbF family lipoprotein</fullName>
    </recommendedName>
</protein>
<name>A0A2N7TRC6_9GAMM</name>
<dbReference type="SUPFAM" id="SSF159270">
    <property type="entry name" value="YmcC-like"/>
    <property type="match status" value="1"/>
</dbReference>
<evidence type="ECO:0000313" key="1">
    <source>
        <dbReference type="EMBL" id="PMR70737.1"/>
    </source>
</evidence>
<dbReference type="InterPro" id="IPR021308">
    <property type="entry name" value="GfcB"/>
</dbReference>
<dbReference type="Proteomes" id="UP000235346">
    <property type="component" value="Unassembled WGS sequence"/>
</dbReference>
<dbReference type="AlphaFoldDB" id="A0A2N7TRC6"/>
<comment type="caution">
    <text evidence="1">The sequence shown here is derived from an EMBL/GenBank/DDBJ whole genome shotgun (WGS) entry which is preliminary data.</text>
</comment>
<dbReference type="InterPro" id="IPR023373">
    <property type="entry name" value="YmcC_sf"/>
</dbReference>
<gene>
    <name evidence="1" type="ORF">C1H66_05530</name>
</gene>